<dbReference type="InterPro" id="IPR036005">
    <property type="entry name" value="Creatinase/aminopeptidase-like"/>
</dbReference>
<keyword evidence="2" id="KW-0645">Protease</keyword>
<dbReference type="Pfam" id="PF00557">
    <property type="entry name" value="Peptidase_M24"/>
    <property type="match status" value="1"/>
</dbReference>
<dbReference type="EMBL" id="CCSD01000020">
    <property type="protein sequence ID" value="CDZ86889.1"/>
    <property type="molecule type" value="Genomic_DNA"/>
</dbReference>
<dbReference type="OrthoDB" id="9806388at2"/>
<evidence type="ECO:0000256" key="1">
    <source>
        <dbReference type="RuleBase" id="RU000590"/>
    </source>
</evidence>
<protein>
    <submittedName>
        <fullName evidence="2">Putative dipeptidase PepE</fullName>
        <ecNumber evidence="2">3.4.13.-</ecNumber>
    </submittedName>
</protein>
<keyword evidence="1" id="KW-0479">Metal-binding</keyword>
<evidence type="ECO:0000313" key="3">
    <source>
        <dbReference type="Proteomes" id="UP000042997"/>
    </source>
</evidence>
<name>A0A098BDT9_9NOCA</name>
<accession>A0A098BDT9</accession>
<dbReference type="Pfam" id="PF01321">
    <property type="entry name" value="Creatinase_N"/>
    <property type="match status" value="1"/>
</dbReference>
<dbReference type="EC" id="3.4.13.-" evidence="2"/>
<keyword evidence="2" id="KW-0378">Hydrolase</keyword>
<dbReference type="GO" id="GO:0016805">
    <property type="term" value="F:dipeptidase activity"/>
    <property type="evidence" value="ECO:0007669"/>
    <property type="project" value="UniProtKB-KW"/>
</dbReference>
<dbReference type="AlphaFoldDB" id="A0A098BDT9"/>
<dbReference type="PANTHER" id="PTHR46112">
    <property type="entry name" value="AMINOPEPTIDASE"/>
    <property type="match status" value="1"/>
</dbReference>
<dbReference type="InterPro" id="IPR001131">
    <property type="entry name" value="Peptidase_M24B_aminopep-P_CS"/>
</dbReference>
<dbReference type="KEGG" id="rrz:CS378_03555"/>
<dbReference type="Gene3D" id="3.40.350.10">
    <property type="entry name" value="Creatinase/prolidase N-terminal domain"/>
    <property type="match status" value="1"/>
</dbReference>
<sequence length="376" mass="39634">MSSPERRFPAPVYADRLARAAALGHDAGLDALLVTPGPDLRYLLGSRAESFERLTCLVIPTDGQGASVVVPRLELASLTDSAATDLNLPVHDWVDGQDPYAQVAALLPQRPRTAVVDAMPALHLVPLAARFAVPPVLATEVVRQLRMVKDDEEVAALRRAGAAIDRVHAQMGRWLRPGRTEAQVAADITAAIVAEGHTEAAFVIVGSGPHGADPHHEVSDRVLEPGDVVVVDIGGPVEPGYYSDSTRTYSLGAPPDDVAAKVALLEAAQQAAVDAVRPGVTAASVDAAARDALAAHGLAEVFVHRTGHGIGLSVHEEPYIVDGNADVLRPGMAFSIEPGIYFRGEWGARIEDIVVVTEDGCEPLNHRPHGLTVLPG</sequence>
<gene>
    <name evidence="2" type="primary">pepE</name>
    <name evidence="2" type="ORF">RHRU231_120004</name>
</gene>
<dbReference type="InterPro" id="IPR000587">
    <property type="entry name" value="Creatinase_N"/>
</dbReference>
<keyword evidence="2" id="KW-0224">Dipeptidase</keyword>
<reference evidence="2 3" key="1">
    <citation type="journal article" date="2014" name="Genome Announc.">
        <title>Draft Genome Sequence of Propane- and Butane-Oxidizing Actinobacterium Rhodococcus ruber IEGM 231.</title>
        <authorList>
            <person name="Ivshina I.B."/>
            <person name="Kuyukina M.S."/>
            <person name="Krivoruchko A.V."/>
            <person name="Barbe V."/>
            <person name="Fischer C."/>
        </authorList>
    </citation>
    <scope>NUCLEOTIDE SEQUENCE [LARGE SCALE GENOMIC DNA]</scope>
</reference>
<comment type="similarity">
    <text evidence="1">Belongs to the peptidase M24B family.</text>
</comment>
<dbReference type="RefSeq" id="WP_010596441.1">
    <property type="nucleotide sequence ID" value="NZ_CP023714.1"/>
</dbReference>
<dbReference type="InterPro" id="IPR000994">
    <property type="entry name" value="Pept_M24"/>
</dbReference>
<dbReference type="eggNOG" id="COG0006">
    <property type="taxonomic scope" value="Bacteria"/>
</dbReference>
<dbReference type="SUPFAM" id="SSF53092">
    <property type="entry name" value="Creatinase/prolidase N-terminal domain"/>
    <property type="match status" value="1"/>
</dbReference>
<dbReference type="InterPro" id="IPR029149">
    <property type="entry name" value="Creatin/AminoP/Spt16_N"/>
</dbReference>
<dbReference type="GO" id="GO:0046872">
    <property type="term" value="F:metal ion binding"/>
    <property type="evidence" value="ECO:0007669"/>
    <property type="project" value="UniProtKB-KW"/>
</dbReference>
<organism evidence="2 3">
    <name type="scientific">Rhodococcus ruber</name>
    <dbReference type="NCBI Taxonomy" id="1830"/>
    <lineage>
        <taxon>Bacteria</taxon>
        <taxon>Bacillati</taxon>
        <taxon>Actinomycetota</taxon>
        <taxon>Actinomycetes</taxon>
        <taxon>Mycobacteriales</taxon>
        <taxon>Nocardiaceae</taxon>
        <taxon>Rhodococcus</taxon>
    </lineage>
</organism>
<evidence type="ECO:0000313" key="2">
    <source>
        <dbReference type="EMBL" id="CDZ86889.1"/>
    </source>
</evidence>
<dbReference type="Gene3D" id="3.90.230.10">
    <property type="entry name" value="Creatinase/methionine aminopeptidase superfamily"/>
    <property type="match status" value="1"/>
</dbReference>
<dbReference type="InterPro" id="IPR050659">
    <property type="entry name" value="Peptidase_M24B"/>
</dbReference>
<dbReference type="GeneID" id="66835974"/>
<dbReference type="SUPFAM" id="SSF55920">
    <property type="entry name" value="Creatinase/aminopeptidase"/>
    <property type="match status" value="1"/>
</dbReference>
<dbReference type="Proteomes" id="UP000042997">
    <property type="component" value="Unassembled WGS sequence"/>
</dbReference>
<proteinExistence type="inferred from homology"/>
<dbReference type="PROSITE" id="PS00491">
    <property type="entry name" value="PROLINE_PEPTIDASE"/>
    <property type="match status" value="1"/>
</dbReference>
<dbReference type="PANTHER" id="PTHR46112:SF3">
    <property type="entry name" value="AMINOPEPTIDASE YPDF"/>
    <property type="match status" value="1"/>
</dbReference>